<reference evidence="2" key="1">
    <citation type="submission" date="2016-11" db="UniProtKB">
        <authorList>
            <consortium name="WormBaseParasite"/>
        </authorList>
    </citation>
    <scope>IDENTIFICATION</scope>
    <source>
        <strain evidence="2">KR3021</strain>
    </source>
</reference>
<dbReference type="WBParaSite" id="RSKR_0000514100.1">
    <property type="protein sequence ID" value="RSKR_0000514100.1"/>
    <property type="gene ID" value="RSKR_0000514100"/>
</dbReference>
<dbReference type="Proteomes" id="UP000095286">
    <property type="component" value="Unplaced"/>
</dbReference>
<organism evidence="1 2">
    <name type="scientific">Rhabditophanes sp. KR3021</name>
    <dbReference type="NCBI Taxonomy" id="114890"/>
    <lineage>
        <taxon>Eukaryota</taxon>
        <taxon>Metazoa</taxon>
        <taxon>Ecdysozoa</taxon>
        <taxon>Nematoda</taxon>
        <taxon>Chromadorea</taxon>
        <taxon>Rhabditida</taxon>
        <taxon>Tylenchina</taxon>
        <taxon>Panagrolaimomorpha</taxon>
        <taxon>Strongyloidoidea</taxon>
        <taxon>Alloionematidae</taxon>
        <taxon>Rhabditophanes</taxon>
    </lineage>
</organism>
<evidence type="ECO:0000313" key="1">
    <source>
        <dbReference type="Proteomes" id="UP000095286"/>
    </source>
</evidence>
<name>A0AC35TWM7_9BILA</name>
<evidence type="ECO:0000313" key="2">
    <source>
        <dbReference type="WBParaSite" id="RSKR_0000514100.1"/>
    </source>
</evidence>
<accession>A0AC35TWM7</accession>
<proteinExistence type="predicted"/>
<protein>
    <submittedName>
        <fullName evidence="2">MSP domain-containing protein</fullName>
    </submittedName>
</protein>
<sequence>MDSRTARGRFYVRVDKESIQFIHSHVREHTQKLTIFNPYSFGIHYTFLCSVKDKYDVSDPSSFLPPNCKNEISIRHMTAHQENEVGVRDILRIDIRKQDSQSVAATKSIPLTLVMDHAASQNEQHRQLNHPHSGLSSSSQQGQHRAQIESEPRLPQVNWFILLTVIISVIILLLPTEVPECINIEKVQSSTDAAVRSSVDDFLIYFKKIQIPTNVRLGATYAMGMCTVLIIRN</sequence>